<proteinExistence type="predicted"/>
<comment type="caution">
    <text evidence="1">The sequence shown here is derived from an EMBL/GenBank/DDBJ whole genome shotgun (WGS) entry which is preliminary data.</text>
</comment>
<keyword evidence="2" id="KW-1185">Reference proteome</keyword>
<organism evidence="1 2">
    <name type="scientific">Planctopirus hydrillae</name>
    <dbReference type="NCBI Taxonomy" id="1841610"/>
    <lineage>
        <taxon>Bacteria</taxon>
        <taxon>Pseudomonadati</taxon>
        <taxon>Planctomycetota</taxon>
        <taxon>Planctomycetia</taxon>
        <taxon>Planctomycetales</taxon>
        <taxon>Planctomycetaceae</taxon>
        <taxon>Planctopirus</taxon>
    </lineage>
</organism>
<dbReference type="AlphaFoldDB" id="A0A1C3EUA0"/>
<dbReference type="EMBL" id="LYDR01000004">
    <property type="protein sequence ID" value="ODA36734.1"/>
    <property type="molecule type" value="Genomic_DNA"/>
</dbReference>
<accession>A0A1C3EUA0</accession>
<protein>
    <submittedName>
        <fullName evidence="1">Uncharacterized protein</fullName>
    </submittedName>
</protein>
<reference evidence="1 2" key="1">
    <citation type="submission" date="2016-05" db="EMBL/GenBank/DDBJ databases">
        <title>Genomic and physiological characterization of Planctopirus sp. isolated from fresh water lake.</title>
        <authorList>
            <person name="Subhash Y."/>
            <person name="Ramana C."/>
        </authorList>
    </citation>
    <scope>NUCLEOTIDE SEQUENCE [LARGE SCALE GENOMIC DNA]</scope>
    <source>
        <strain evidence="1 2">JC280</strain>
    </source>
</reference>
<gene>
    <name evidence="1" type="ORF">A6X21_15435</name>
</gene>
<evidence type="ECO:0000313" key="1">
    <source>
        <dbReference type="EMBL" id="ODA36734.1"/>
    </source>
</evidence>
<evidence type="ECO:0000313" key="2">
    <source>
        <dbReference type="Proteomes" id="UP000094828"/>
    </source>
</evidence>
<name>A0A1C3EUA0_9PLAN</name>
<sequence>MKLLPAIKSLLPQAHRQLANELPLPPCAPANSSMTRNKVMTYLEEQIARTKTMVQRWHGCDAKMYELSRSHRTLTIVICGHECGKNLVVSLMEPLFINGPTSWAENEASIVTVTLETGNQFVEFVDHKNKVRIVAESFEVAENRKV</sequence>
<dbReference type="Proteomes" id="UP000094828">
    <property type="component" value="Unassembled WGS sequence"/>
</dbReference>